<gene>
    <name evidence="1" type="ORF">DSO57_1006585</name>
</gene>
<dbReference type="EMBL" id="QTSX02004989">
    <property type="protein sequence ID" value="KAJ9062807.1"/>
    <property type="molecule type" value="Genomic_DNA"/>
</dbReference>
<evidence type="ECO:0000313" key="1">
    <source>
        <dbReference type="EMBL" id="KAJ9062807.1"/>
    </source>
</evidence>
<sequence length="94" mass="10326">MHRSGEEAISRESMDTDSSLSSDGTVDDSTLVYQQGDQAYRLPRTLYDAIFREGYLACQQKEPNPSAKDSSDLEIITVGSDTDECHSGPTDMSD</sequence>
<keyword evidence="2" id="KW-1185">Reference proteome</keyword>
<comment type="caution">
    <text evidence="1">The sequence shown here is derived from an EMBL/GenBank/DDBJ whole genome shotgun (WGS) entry which is preliminary data.</text>
</comment>
<proteinExistence type="predicted"/>
<organism evidence="1 2">
    <name type="scientific">Entomophthora muscae</name>
    <dbReference type="NCBI Taxonomy" id="34485"/>
    <lineage>
        <taxon>Eukaryota</taxon>
        <taxon>Fungi</taxon>
        <taxon>Fungi incertae sedis</taxon>
        <taxon>Zoopagomycota</taxon>
        <taxon>Entomophthoromycotina</taxon>
        <taxon>Entomophthoromycetes</taxon>
        <taxon>Entomophthorales</taxon>
        <taxon>Entomophthoraceae</taxon>
        <taxon>Entomophthora</taxon>
    </lineage>
</organism>
<reference evidence="1" key="1">
    <citation type="submission" date="2022-04" db="EMBL/GenBank/DDBJ databases">
        <title>Genome of the entomopathogenic fungus Entomophthora muscae.</title>
        <authorList>
            <person name="Elya C."/>
            <person name="Lovett B.R."/>
            <person name="Lee E."/>
            <person name="Macias A.M."/>
            <person name="Hajek A.E."/>
            <person name="De Bivort B.L."/>
            <person name="Kasson M.T."/>
            <person name="De Fine Licht H.H."/>
            <person name="Stajich J.E."/>
        </authorList>
    </citation>
    <scope>NUCLEOTIDE SEQUENCE</scope>
    <source>
        <strain evidence="1">Berkeley</strain>
    </source>
</reference>
<accession>A0ACC2SL02</accession>
<protein>
    <submittedName>
        <fullName evidence="1">Uncharacterized protein</fullName>
    </submittedName>
</protein>
<dbReference type="Proteomes" id="UP001165960">
    <property type="component" value="Unassembled WGS sequence"/>
</dbReference>
<name>A0ACC2SL02_9FUNG</name>
<evidence type="ECO:0000313" key="2">
    <source>
        <dbReference type="Proteomes" id="UP001165960"/>
    </source>
</evidence>